<dbReference type="RefSeq" id="WP_413266230.1">
    <property type="nucleotide sequence ID" value="NZ_JBHFNR010000206.1"/>
</dbReference>
<gene>
    <name evidence="1" type="ORF">ACE1CI_27130</name>
</gene>
<evidence type="ECO:0000313" key="1">
    <source>
        <dbReference type="EMBL" id="MFB2896604.1"/>
    </source>
</evidence>
<protein>
    <recommendedName>
        <fullName evidence="3">Sigma-70 family RNA polymerase sigma factor</fullName>
    </recommendedName>
</protein>
<proteinExistence type="predicted"/>
<comment type="caution">
    <text evidence="1">The sequence shown here is derived from an EMBL/GenBank/DDBJ whole genome shotgun (WGS) entry which is preliminary data.</text>
</comment>
<evidence type="ECO:0008006" key="3">
    <source>
        <dbReference type="Google" id="ProtNLM"/>
    </source>
</evidence>
<keyword evidence="2" id="KW-1185">Reference proteome</keyword>
<dbReference type="Proteomes" id="UP001576784">
    <property type="component" value="Unassembled WGS sequence"/>
</dbReference>
<sequence length="217" mass="25713">MNYQYLKGATPMIDIDLRLQQLVKQAQQHPPLSKQRQIALNKLINEIQQSNRLCQPQKNTWNPQIYEDIYNEAVSKTLLEICQHIDEYREEYAVMAWVNNRLKQRFIDVVRQYYQQKKVNDKIKFIPPENLSPLDILTEESKMLKQFLETDPENHLKSTFIKGNPAATFQALAIAKFIEDQTWEEISLRFGISIPTLASFVNRNLHNLLPYFRKYLQ</sequence>
<reference evidence="1 2" key="1">
    <citation type="submission" date="2024-09" db="EMBL/GenBank/DDBJ databases">
        <title>Floridaenema gen nov. (Aerosakkonemataceae, Aerosakkonematales ord. nov., Cyanobacteria) from benthic tropical and subtropical fresh waters, with the description of four new species.</title>
        <authorList>
            <person name="Moretto J.A."/>
            <person name="Berthold D.E."/>
            <person name="Lefler F.W."/>
            <person name="Huang I.-S."/>
            <person name="Laughinghouse H. IV."/>
        </authorList>
    </citation>
    <scope>NUCLEOTIDE SEQUENCE [LARGE SCALE GENOMIC DNA]</scope>
    <source>
        <strain evidence="1 2">BLCC-F50</strain>
    </source>
</reference>
<dbReference type="EMBL" id="JBHFNR010000206">
    <property type="protein sequence ID" value="MFB2896604.1"/>
    <property type="molecule type" value="Genomic_DNA"/>
</dbReference>
<name>A0ABV4XXY5_9CYAN</name>
<organism evidence="1 2">
    <name type="scientific">Floridaenema flaviceps BLCC-F50</name>
    <dbReference type="NCBI Taxonomy" id="3153642"/>
    <lineage>
        <taxon>Bacteria</taxon>
        <taxon>Bacillati</taxon>
        <taxon>Cyanobacteriota</taxon>
        <taxon>Cyanophyceae</taxon>
        <taxon>Oscillatoriophycideae</taxon>
        <taxon>Aerosakkonematales</taxon>
        <taxon>Aerosakkonemataceae</taxon>
        <taxon>Floridanema</taxon>
        <taxon>Floridanema flaviceps</taxon>
    </lineage>
</organism>
<evidence type="ECO:0000313" key="2">
    <source>
        <dbReference type="Proteomes" id="UP001576784"/>
    </source>
</evidence>
<accession>A0ABV4XXY5</accession>